<evidence type="ECO:0000256" key="3">
    <source>
        <dbReference type="RuleBase" id="RU003616"/>
    </source>
</evidence>
<dbReference type="AlphaFoldDB" id="A0A226F357"/>
<gene>
    <name evidence="5" type="ORF">Fcan01_01688</name>
</gene>
<dbReference type="OMA" id="FTACIDI"/>
<dbReference type="GO" id="GO:0009408">
    <property type="term" value="P:response to heat"/>
    <property type="evidence" value="ECO:0007669"/>
    <property type="project" value="TreeGrafter"/>
</dbReference>
<dbReference type="GO" id="GO:0042026">
    <property type="term" value="P:protein refolding"/>
    <property type="evidence" value="ECO:0007669"/>
    <property type="project" value="TreeGrafter"/>
</dbReference>
<dbReference type="SUPFAM" id="SSF49764">
    <property type="entry name" value="HSP20-like chaperones"/>
    <property type="match status" value="1"/>
</dbReference>
<dbReference type="PANTHER" id="PTHR45640">
    <property type="entry name" value="HEAT SHOCK PROTEIN HSP-12.2-RELATED"/>
    <property type="match status" value="1"/>
</dbReference>
<evidence type="ECO:0000259" key="4">
    <source>
        <dbReference type="PROSITE" id="PS01031"/>
    </source>
</evidence>
<feature type="domain" description="SHSP" evidence="4">
    <location>
        <begin position="50"/>
        <end position="162"/>
    </location>
</feature>
<organism evidence="5 6">
    <name type="scientific">Folsomia candida</name>
    <name type="common">Springtail</name>
    <dbReference type="NCBI Taxonomy" id="158441"/>
    <lineage>
        <taxon>Eukaryota</taxon>
        <taxon>Metazoa</taxon>
        <taxon>Ecdysozoa</taxon>
        <taxon>Arthropoda</taxon>
        <taxon>Hexapoda</taxon>
        <taxon>Collembola</taxon>
        <taxon>Entomobryomorpha</taxon>
        <taxon>Isotomoidea</taxon>
        <taxon>Isotomidae</taxon>
        <taxon>Proisotominae</taxon>
        <taxon>Folsomia</taxon>
    </lineage>
</organism>
<dbReference type="Gene3D" id="2.60.40.790">
    <property type="match status" value="1"/>
</dbReference>
<evidence type="ECO:0000313" key="5">
    <source>
        <dbReference type="EMBL" id="OXA63918.1"/>
    </source>
</evidence>
<comment type="similarity">
    <text evidence="2 3">Belongs to the small heat shock protein (HSP20) family.</text>
</comment>
<dbReference type="GO" id="GO:0051082">
    <property type="term" value="F:unfolded protein binding"/>
    <property type="evidence" value="ECO:0007669"/>
    <property type="project" value="TreeGrafter"/>
</dbReference>
<dbReference type="InterPro" id="IPR002068">
    <property type="entry name" value="A-crystallin/Hsp20_dom"/>
</dbReference>
<dbReference type="PANTHER" id="PTHR45640:SF13">
    <property type="entry name" value="HEAT SHOCK PROTEIN 22-RELATED"/>
    <property type="match status" value="1"/>
</dbReference>
<keyword evidence="6" id="KW-1185">Reference proteome</keyword>
<protein>
    <submittedName>
        <fullName evidence="5">Alpha-crystallin A chain</fullName>
    </submittedName>
</protein>
<dbReference type="PROSITE" id="PS01031">
    <property type="entry name" value="SHSP"/>
    <property type="match status" value="1"/>
</dbReference>
<dbReference type="Pfam" id="PF00011">
    <property type="entry name" value="HSP20"/>
    <property type="match status" value="1"/>
</dbReference>
<dbReference type="GO" id="GO:0005634">
    <property type="term" value="C:nucleus"/>
    <property type="evidence" value="ECO:0007669"/>
    <property type="project" value="TreeGrafter"/>
</dbReference>
<dbReference type="InterPro" id="IPR001436">
    <property type="entry name" value="Alpha-crystallin/sHSP_animal"/>
</dbReference>
<reference evidence="5 6" key="1">
    <citation type="submission" date="2015-12" db="EMBL/GenBank/DDBJ databases">
        <title>The genome of Folsomia candida.</title>
        <authorList>
            <person name="Faddeeva A."/>
            <person name="Derks M.F."/>
            <person name="Anvar Y."/>
            <person name="Smit S."/>
            <person name="Van Straalen N."/>
            <person name="Roelofs D."/>
        </authorList>
    </citation>
    <scope>NUCLEOTIDE SEQUENCE [LARGE SCALE GENOMIC DNA]</scope>
    <source>
        <strain evidence="5 6">VU population</strain>
        <tissue evidence="5">Whole body</tissue>
    </source>
</reference>
<keyword evidence="1" id="KW-0346">Stress response</keyword>
<evidence type="ECO:0000256" key="2">
    <source>
        <dbReference type="PROSITE-ProRule" id="PRU00285"/>
    </source>
</evidence>
<proteinExistence type="inferred from homology"/>
<name>A0A226F357_FOLCA</name>
<evidence type="ECO:0000313" key="6">
    <source>
        <dbReference type="Proteomes" id="UP000198287"/>
    </source>
</evidence>
<sequence length="173" mass="19888">MYSPVRSPSYSHHELTTPHCYYPHPPPHLPYHLQSHHPWIYKYPVEGSLRPSYSIQSGLSEVFHTREKITIKLDVQDYSPDELVVKTVDEHLLVEGKHEEKADEHGYITRSFKRRYVLPPEVDKDDVQVECEIGLDGVLRISVPKKLSVTTGNEKVHAIKKVDNSSVVTKPTQ</sequence>
<dbReference type="GO" id="GO:0005737">
    <property type="term" value="C:cytoplasm"/>
    <property type="evidence" value="ECO:0007669"/>
    <property type="project" value="TreeGrafter"/>
</dbReference>
<dbReference type="OrthoDB" id="1431247at2759"/>
<evidence type="ECO:0000256" key="1">
    <source>
        <dbReference type="ARBA" id="ARBA00023016"/>
    </source>
</evidence>
<dbReference type="STRING" id="158441.A0A226F357"/>
<comment type="caution">
    <text evidence="5">The sequence shown here is derived from an EMBL/GenBank/DDBJ whole genome shotgun (WGS) entry which is preliminary data.</text>
</comment>
<dbReference type="Proteomes" id="UP000198287">
    <property type="component" value="Unassembled WGS sequence"/>
</dbReference>
<accession>A0A226F357</accession>
<dbReference type="EMBL" id="LNIX01000001">
    <property type="protein sequence ID" value="OXA63918.1"/>
    <property type="molecule type" value="Genomic_DNA"/>
</dbReference>
<dbReference type="InterPro" id="IPR008978">
    <property type="entry name" value="HSP20-like_chaperone"/>
</dbReference>
<dbReference type="CDD" id="cd06526">
    <property type="entry name" value="metazoan_ACD"/>
    <property type="match status" value="1"/>
</dbReference>